<protein>
    <submittedName>
        <fullName evidence="1">Uncharacterized protein</fullName>
    </submittedName>
</protein>
<accession>I3ZA50</accession>
<evidence type="ECO:0000313" key="1">
    <source>
        <dbReference type="EMBL" id="AFL86118.1"/>
    </source>
</evidence>
<name>I3ZA50_BELBD</name>
<dbReference type="Proteomes" id="UP000006050">
    <property type="component" value="Chromosome"/>
</dbReference>
<dbReference type="STRING" id="866536.Belba_3626"/>
<dbReference type="EMBL" id="CP003281">
    <property type="protein sequence ID" value="AFL86118.1"/>
    <property type="molecule type" value="Genomic_DNA"/>
</dbReference>
<dbReference type="HOGENOM" id="CLU_3395287_0_0_10"/>
<gene>
    <name evidence="1" type="ordered locus">Belba_3626</name>
</gene>
<reference evidence="2" key="1">
    <citation type="submission" date="2012-06" db="EMBL/GenBank/DDBJ databases">
        <title>The complete genome of Belliella baltica DSM 15883.</title>
        <authorList>
            <person name="Lucas S."/>
            <person name="Copeland A."/>
            <person name="Lapidus A."/>
            <person name="Goodwin L."/>
            <person name="Pitluck S."/>
            <person name="Peters L."/>
            <person name="Mikhailova N."/>
            <person name="Davenport K."/>
            <person name="Kyrpides N."/>
            <person name="Mavromatis K."/>
            <person name="Pagani I."/>
            <person name="Ivanova N."/>
            <person name="Ovchinnikova G."/>
            <person name="Zeytun A."/>
            <person name="Detter J.C."/>
            <person name="Han C."/>
            <person name="Land M."/>
            <person name="Hauser L."/>
            <person name="Markowitz V."/>
            <person name="Cheng J.-F."/>
            <person name="Hugenholtz P."/>
            <person name="Woyke T."/>
            <person name="Wu D."/>
            <person name="Tindall B."/>
            <person name="Pomrenke H."/>
            <person name="Brambilla E."/>
            <person name="Klenk H.-P."/>
            <person name="Eisen J.A."/>
        </authorList>
    </citation>
    <scope>NUCLEOTIDE SEQUENCE [LARGE SCALE GENOMIC DNA]</scope>
    <source>
        <strain evidence="2">DSM 15883 / CIP 108006 / LMG 21964 / BA134</strain>
    </source>
</reference>
<keyword evidence="2" id="KW-1185">Reference proteome</keyword>
<organism evidence="1 2">
    <name type="scientific">Belliella baltica (strain DSM 15883 / CIP 108006 / LMG 21964 / BA134)</name>
    <dbReference type="NCBI Taxonomy" id="866536"/>
    <lineage>
        <taxon>Bacteria</taxon>
        <taxon>Pseudomonadati</taxon>
        <taxon>Bacteroidota</taxon>
        <taxon>Cytophagia</taxon>
        <taxon>Cytophagales</taxon>
        <taxon>Cyclobacteriaceae</taxon>
        <taxon>Belliella</taxon>
    </lineage>
</organism>
<evidence type="ECO:0000313" key="2">
    <source>
        <dbReference type="Proteomes" id="UP000006050"/>
    </source>
</evidence>
<dbReference type="KEGG" id="bbd:Belba_3626"/>
<sequence length="31" mass="3684">MNLIPQLGEFFVTRWDMSPHTNDFLLDFGIE</sequence>
<proteinExistence type="predicted"/>
<dbReference type="AlphaFoldDB" id="I3ZA50"/>